<name>A0A4Y9SS47_9BURK</name>
<dbReference type="Proteomes" id="UP000297258">
    <property type="component" value="Unassembled WGS sequence"/>
</dbReference>
<keyword evidence="2" id="KW-1185">Reference proteome</keyword>
<accession>A0A4Y9SS47</accession>
<dbReference type="AlphaFoldDB" id="A0A4Y9SS47"/>
<dbReference type="CDD" id="cd14744">
    <property type="entry name" value="PAAR_CT_2"/>
    <property type="match status" value="1"/>
</dbReference>
<protein>
    <submittedName>
        <fullName evidence="1">PAAR domain-containing protein</fullName>
    </submittedName>
</protein>
<dbReference type="InterPro" id="IPR008727">
    <property type="entry name" value="PAAR_motif"/>
</dbReference>
<sequence>MEVIGWIREGDKAACGGTVVEGDQNCHSDGRAYAFEGARMACPKNCVIAEGYEFRTVTNGCNQVLHGMKTSGGCPLLSTINDFDGLFNESGEEVPIRFVLDDAGKWVGKTNDGYDHQFLLTDESTGNPLPNRYYRMTLNGKVTEGKSDAHGKTEKVTSDDPAEVTVEIMPEGYSKAGE</sequence>
<dbReference type="RefSeq" id="WP_135191199.1">
    <property type="nucleotide sequence ID" value="NZ_SPUM01000123.1"/>
</dbReference>
<comment type="caution">
    <text evidence="1">The sequence shown here is derived from an EMBL/GenBank/DDBJ whole genome shotgun (WGS) entry which is preliminary data.</text>
</comment>
<gene>
    <name evidence="1" type="ORF">E4O92_18910</name>
</gene>
<dbReference type="Pfam" id="PF05488">
    <property type="entry name" value="PAAR_motif"/>
    <property type="match status" value="1"/>
</dbReference>
<proteinExistence type="predicted"/>
<organism evidence="1 2">
    <name type="scientific">Massilia horti</name>
    <dbReference type="NCBI Taxonomy" id="2562153"/>
    <lineage>
        <taxon>Bacteria</taxon>
        <taxon>Pseudomonadati</taxon>
        <taxon>Pseudomonadota</taxon>
        <taxon>Betaproteobacteria</taxon>
        <taxon>Burkholderiales</taxon>
        <taxon>Oxalobacteraceae</taxon>
        <taxon>Telluria group</taxon>
        <taxon>Massilia</taxon>
    </lineage>
</organism>
<evidence type="ECO:0000313" key="2">
    <source>
        <dbReference type="Proteomes" id="UP000297258"/>
    </source>
</evidence>
<dbReference type="EMBL" id="SPUM01000123">
    <property type="protein sequence ID" value="TFW29612.1"/>
    <property type="molecule type" value="Genomic_DNA"/>
</dbReference>
<evidence type="ECO:0000313" key="1">
    <source>
        <dbReference type="EMBL" id="TFW29612.1"/>
    </source>
</evidence>
<reference evidence="1 2" key="1">
    <citation type="submission" date="2019-03" db="EMBL/GenBank/DDBJ databases">
        <title>Draft genome of Massilia hortus sp. nov., a novel bacterial species of the Oxalobacteraceae family.</title>
        <authorList>
            <person name="Peta V."/>
            <person name="Raths R."/>
            <person name="Bucking H."/>
        </authorList>
    </citation>
    <scope>NUCLEOTIDE SEQUENCE [LARGE SCALE GENOMIC DNA]</scope>
    <source>
        <strain evidence="1 2">ONC3</strain>
    </source>
</reference>
<dbReference type="OrthoDB" id="8721098at2"/>